<proteinExistence type="predicted"/>
<evidence type="ECO:0000313" key="2">
    <source>
        <dbReference type="Proteomes" id="UP000031672"/>
    </source>
</evidence>
<sequence length="289" mass="33306">MTKQKVSTSQLAKMRDVDVKQLFSDLKHAGYINRSEDNWVLTDIGRKFGGEYFAHPKFGQYIIWPENLFIDDALTAGKHLTATQIGERFQLNAKKINQLLNELGWIHKTDNGWHVTPSGLMHGGQQRIDNQSQQAYVIWHDTAVHNPHLKQTVIEFTGQEASNNATDKSYVNFQQKFAAKHRTLDGHYVRSRGELIIDNWLYMNGIVHAYDRPLPIEHNQACDFYLPSGKVYLKYWGDDAEATDEQQKQDITALYQQHQFALIEVTSDDIDRLDEILPSKLRAFGIKAY</sequence>
<gene>
    <name evidence="1" type="ORF">OJ16_17310</name>
</gene>
<reference evidence="1 2" key="1">
    <citation type="submission" date="2014-11" db="EMBL/GenBank/DDBJ databases">
        <title>Draft Genome Sequence of Vibrio piscirenalis strains CECT 8603T and CECT 8604, two marine Gammaproteobacterium isolated from cultured gilthead sea bream (Sparus aurata).</title>
        <authorList>
            <person name="Arahal D.R."/>
            <person name="Rodrigo-Torres L."/>
            <person name="Lucena T."/>
            <person name="Pujalte M.J."/>
        </authorList>
    </citation>
    <scope>NUCLEOTIDE SEQUENCE [LARGE SCALE GENOMIC DNA]</scope>
    <source>
        <strain evidence="1 2">DCR 1-4-2</strain>
    </source>
</reference>
<organism evidence="1 2">
    <name type="scientific">Vibrio renipiscarius</name>
    <dbReference type="NCBI Taxonomy" id="1461322"/>
    <lineage>
        <taxon>Bacteria</taxon>
        <taxon>Pseudomonadati</taxon>
        <taxon>Pseudomonadota</taxon>
        <taxon>Gammaproteobacteria</taxon>
        <taxon>Vibrionales</taxon>
        <taxon>Vibrionaceae</taxon>
        <taxon>Vibrio</taxon>
    </lineage>
</organism>
<keyword evidence="2" id="KW-1185">Reference proteome</keyword>
<accession>A0A0C2NE90</accession>
<dbReference type="Proteomes" id="UP000031672">
    <property type="component" value="Unassembled WGS sequence"/>
</dbReference>
<protein>
    <submittedName>
        <fullName evidence="1">Glycerol kinase</fullName>
    </submittedName>
</protein>
<dbReference type="AlphaFoldDB" id="A0A0C2NE90"/>
<dbReference type="RefSeq" id="WP_040992496.1">
    <property type="nucleotide sequence ID" value="NZ_JTKH01000024.1"/>
</dbReference>
<dbReference type="EMBL" id="JTKH01000024">
    <property type="protein sequence ID" value="KII76543.1"/>
    <property type="molecule type" value="Genomic_DNA"/>
</dbReference>
<evidence type="ECO:0000313" key="1">
    <source>
        <dbReference type="EMBL" id="KII76543.1"/>
    </source>
</evidence>
<dbReference type="GO" id="GO:0016301">
    <property type="term" value="F:kinase activity"/>
    <property type="evidence" value="ECO:0007669"/>
    <property type="project" value="UniProtKB-KW"/>
</dbReference>
<accession>A0A0C2K3K8</accession>
<comment type="caution">
    <text evidence="1">The sequence shown here is derived from an EMBL/GenBank/DDBJ whole genome shotgun (WGS) entry which is preliminary data.</text>
</comment>
<dbReference type="STRING" id="1461322.OJ16_17310"/>
<name>A0A0C2NE90_9VIBR</name>
<keyword evidence="1" id="KW-0418">Kinase</keyword>
<keyword evidence="1" id="KW-0808">Transferase</keyword>
<dbReference type="OrthoDB" id="5500241at2"/>